<reference evidence="1 2" key="1">
    <citation type="submission" date="2016-01" db="EMBL/GenBank/DDBJ databases">
        <title>The new phylogeny of the genus Mycobacterium.</title>
        <authorList>
            <person name="Tarcisio F."/>
            <person name="Conor M."/>
            <person name="Antonella G."/>
            <person name="Elisabetta G."/>
            <person name="Giulia F.S."/>
            <person name="Sara T."/>
            <person name="Anna F."/>
            <person name="Clotilde B."/>
            <person name="Roberto B."/>
            <person name="Veronica D.S."/>
            <person name="Fabio R."/>
            <person name="Monica P."/>
            <person name="Olivier J."/>
            <person name="Enrico T."/>
            <person name="Nicola S."/>
        </authorList>
    </citation>
    <scope>NUCLEOTIDE SEQUENCE [LARGE SCALE GENOMIC DNA]</scope>
    <source>
        <strain evidence="1 2">DSM 44572</strain>
    </source>
</reference>
<dbReference type="AlphaFoldDB" id="A0A1X1ZFT3"/>
<name>A0A1X1ZFT3_9MYCO</name>
<evidence type="ECO:0000313" key="1">
    <source>
        <dbReference type="EMBL" id="ORW21991.1"/>
    </source>
</evidence>
<proteinExistence type="predicted"/>
<evidence type="ECO:0008006" key="3">
    <source>
        <dbReference type="Google" id="ProtNLM"/>
    </source>
</evidence>
<dbReference type="EMBL" id="LQPJ01000116">
    <property type="protein sequence ID" value="ORW21991.1"/>
    <property type="molecule type" value="Genomic_DNA"/>
</dbReference>
<keyword evidence="2" id="KW-1185">Reference proteome</keyword>
<comment type="caution">
    <text evidence="1">The sequence shown here is derived from an EMBL/GenBank/DDBJ whole genome shotgun (WGS) entry which is preliminary data.</text>
</comment>
<sequence length="117" mass="12600">MVDAHHTDVEPGKQLIHLVVTNIGDRAEDDVLREVDAGLNLVFPHYAESVEKVKTIIHTSEHWMDYTTVGPKLPRRSPSVTDLWYVGQGAGPVRGFWTEAAAGAGVLGARAIMGAAG</sequence>
<evidence type="ECO:0000313" key="2">
    <source>
        <dbReference type="Proteomes" id="UP000193529"/>
    </source>
</evidence>
<dbReference type="Proteomes" id="UP000193529">
    <property type="component" value="Unassembled WGS sequence"/>
</dbReference>
<gene>
    <name evidence="1" type="ORF">AWC19_13665</name>
</gene>
<protein>
    <recommendedName>
        <fullName evidence="3">Amine oxidase domain-containing protein</fullName>
    </recommendedName>
</protein>
<accession>A0A1X1ZFT3</accession>
<organism evidence="1 2">
    <name type="scientific">Mycobacterium palustre</name>
    <dbReference type="NCBI Taxonomy" id="153971"/>
    <lineage>
        <taxon>Bacteria</taxon>
        <taxon>Bacillati</taxon>
        <taxon>Actinomycetota</taxon>
        <taxon>Actinomycetes</taxon>
        <taxon>Mycobacteriales</taxon>
        <taxon>Mycobacteriaceae</taxon>
        <taxon>Mycobacterium</taxon>
        <taxon>Mycobacterium simiae complex</taxon>
    </lineage>
</organism>